<evidence type="ECO:0000256" key="1">
    <source>
        <dbReference type="ARBA" id="ARBA00071717"/>
    </source>
</evidence>
<dbReference type="GO" id="GO:0005829">
    <property type="term" value="C:cytosol"/>
    <property type="evidence" value="ECO:0007669"/>
    <property type="project" value="TreeGrafter"/>
</dbReference>
<dbReference type="PANTHER" id="PTHR10677">
    <property type="entry name" value="UBIQUILIN"/>
    <property type="match status" value="1"/>
</dbReference>
<dbReference type="PROSITE" id="PS50030">
    <property type="entry name" value="UBA"/>
    <property type="match status" value="1"/>
</dbReference>
<feature type="domain" description="UBA" evidence="3">
    <location>
        <begin position="459"/>
        <end position="503"/>
    </location>
</feature>
<dbReference type="SUPFAM" id="SSF54236">
    <property type="entry name" value="Ubiquitin-like"/>
    <property type="match status" value="1"/>
</dbReference>
<dbReference type="AlphaFoldDB" id="A0AAD4MYH8"/>
<dbReference type="Gene3D" id="1.10.8.10">
    <property type="entry name" value="DNA helicase RuvA subunit, C-terminal domain"/>
    <property type="match status" value="1"/>
</dbReference>
<dbReference type="Pfam" id="PF00627">
    <property type="entry name" value="UBA"/>
    <property type="match status" value="1"/>
</dbReference>
<evidence type="ECO:0000259" key="3">
    <source>
        <dbReference type="PROSITE" id="PS50030"/>
    </source>
</evidence>
<evidence type="ECO:0000313" key="6">
    <source>
        <dbReference type="Proteomes" id="UP001201812"/>
    </source>
</evidence>
<reference evidence="5" key="1">
    <citation type="submission" date="2022-01" db="EMBL/GenBank/DDBJ databases">
        <title>Genome Sequence Resource for Two Populations of Ditylenchus destructor, the Migratory Endoparasitic Phytonematode.</title>
        <authorList>
            <person name="Zhang H."/>
            <person name="Lin R."/>
            <person name="Xie B."/>
        </authorList>
    </citation>
    <scope>NUCLEOTIDE SEQUENCE</scope>
    <source>
        <strain evidence="5">BazhouSP</strain>
    </source>
</reference>
<sequence>MADSGSDDEKSTKMTVKFKTTNEEFVVEVPEKITVEKSKVLLATKVNQPTEKICLIFSGKILKDHETLVQHGVSSGKVVHMVIRSAGTKNDGPSPSTTTASRPPTTTPTAPGGTPAPTGVQQLVQDQDFMREMLNSPMMQNVLSNPDVFRTIIAESPQFQQVIQNNPELGHILNDPDTIRQTMEMIRNPTMLQEMLRNHDQAIRNLQGIPGGEAALQRLYEDVQEPLLNSATNSLRPNPYAPSANGSEANSANTERPQGVNAEALPNPWGSVAGGGNAGGAANAASGGAPGGAFANIVNTPGMQSLFRQMTSNPQAMSQFMNPEMMRSMNQMMQQNPAMRQQVMQMMPGFANNPQMMDQMQNMMSNPQIMQAMTNPRVMQAMQQIQQSYQVIREEAPALLNVMGGDAAAQALGGVNLGGLFGAMGAGGNPAHGGASPELAQIFAQMMALNSGNPANQEPPEERFRGQLEQLTNMGFTNQQANIQALLATFGDVSAAIERLLGSDN</sequence>
<comment type="caution">
    <text evidence="5">The sequence shown here is derived from an EMBL/GenBank/DDBJ whole genome shotgun (WGS) entry which is preliminary data.</text>
</comment>
<dbReference type="SMART" id="SM00727">
    <property type="entry name" value="STI1"/>
    <property type="match status" value="4"/>
</dbReference>
<feature type="region of interest" description="Disordered" evidence="2">
    <location>
        <begin position="230"/>
        <end position="268"/>
    </location>
</feature>
<feature type="compositionally biased region" description="Polar residues" evidence="2">
    <location>
        <begin position="244"/>
        <end position="256"/>
    </location>
</feature>
<dbReference type="Gene3D" id="1.10.260.100">
    <property type="match status" value="2"/>
</dbReference>
<dbReference type="PROSITE" id="PS50053">
    <property type="entry name" value="UBIQUITIN_2"/>
    <property type="match status" value="1"/>
</dbReference>
<dbReference type="SMART" id="SM00165">
    <property type="entry name" value="UBA"/>
    <property type="match status" value="1"/>
</dbReference>
<dbReference type="FunFam" id="1.10.260.100:FF:000001">
    <property type="entry name" value="Ubiquilin 1"/>
    <property type="match status" value="1"/>
</dbReference>
<feature type="compositionally biased region" description="Low complexity" evidence="2">
    <location>
        <begin position="92"/>
        <end position="118"/>
    </location>
</feature>
<evidence type="ECO:0000259" key="4">
    <source>
        <dbReference type="PROSITE" id="PS50053"/>
    </source>
</evidence>
<feature type="region of interest" description="Disordered" evidence="2">
    <location>
        <begin position="86"/>
        <end position="119"/>
    </location>
</feature>
<organism evidence="5 6">
    <name type="scientific">Ditylenchus destructor</name>
    <dbReference type="NCBI Taxonomy" id="166010"/>
    <lineage>
        <taxon>Eukaryota</taxon>
        <taxon>Metazoa</taxon>
        <taxon>Ecdysozoa</taxon>
        <taxon>Nematoda</taxon>
        <taxon>Chromadorea</taxon>
        <taxon>Rhabditida</taxon>
        <taxon>Tylenchina</taxon>
        <taxon>Tylenchomorpha</taxon>
        <taxon>Sphaerularioidea</taxon>
        <taxon>Anguinidae</taxon>
        <taxon>Anguininae</taxon>
        <taxon>Ditylenchus</taxon>
    </lineage>
</organism>
<dbReference type="Pfam" id="PF23195">
    <property type="entry name" value="UBQLN1"/>
    <property type="match status" value="1"/>
</dbReference>
<dbReference type="PANTHER" id="PTHR10677:SF3">
    <property type="entry name" value="FI07626P-RELATED"/>
    <property type="match status" value="1"/>
</dbReference>
<proteinExistence type="predicted"/>
<gene>
    <name evidence="5" type="ORF">DdX_12653</name>
</gene>
<name>A0AAD4MYH8_9BILA</name>
<dbReference type="InterPro" id="IPR000626">
    <property type="entry name" value="Ubiquitin-like_dom"/>
</dbReference>
<dbReference type="GO" id="GO:0031593">
    <property type="term" value="F:polyubiquitin modification-dependent protein binding"/>
    <property type="evidence" value="ECO:0007669"/>
    <property type="project" value="TreeGrafter"/>
</dbReference>
<dbReference type="CDD" id="cd14399">
    <property type="entry name" value="UBA_PLICs"/>
    <property type="match status" value="1"/>
</dbReference>
<dbReference type="InterPro" id="IPR006636">
    <property type="entry name" value="STI1_HS-bd"/>
</dbReference>
<dbReference type="InterPro" id="IPR015496">
    <property type="entry name" value="Ubiquilin"/>
</dbReference>
<dbReference type="SUPFAM" id="SSF46934">
    <property type="entry name" value="UBA-like"/>
    <property type="match status" value="1"/>
</dbReference>
<evidence type="ECO:0000313" key="5">
    <source>
        <dbReference type="EMBL" id="KAI1707064.1"/>
    </source>
</evidence>
<dbReference type="GO" id="GO:0006511">
    <property type="term" value="P:ubiquitin-dependent protein catabolic process"/>
    <property type="evidence" value="ECO:0007669"/>
    <property type="project" value="TreeGrafter"/>
</dbReference>
<accession>A0AAD4MYH8</accession>
<dbReference type="InterPro" id="IPR015940">
    <property type="entry name" value="UBA"/>
</dbReference>
<feature type="domain" description="Ubiquitin-like" evidence="4">
    <location>
        <begin position="14"/>
        <end position="88"/>
    </location>
</feature>
<dbReference type="EMBL" id="JAKKPZ010000043">
    <property type="protein sequence ID" value="KAI1707064.1"/>
    <property type="molecule type" value="Genomic_DNA"/>
</dbReference>
<protein>
    <recommendedName>
        <fullName evidence="1">Ubiquilin</fullName>
    </recommendedName>
</protein>
<dbReference type="InterPro" id="IPR009060">
    <property type="entry name" value="UBA-like_sf"/>
</dbReference>
<keyword evidence="6" id="KW-1185">Reference proteome</keyword>
<evidence type="ECO:0000256" key="2">
    <source>
        <dbReference type="SAM" id="MobiDB-lite"/>
    </source>
</evidence>
<dbReference type="Pfam" id="PF00240">
    <property type="entry name" value="ubiquitin"/>
    <property type="match status" value="1"/>
</dbReference>
<dbReference type="Gene3D" id="3.10.20.90">
    <property type="entry name" value="Phosphatidylinositol 3-kinase Catalytic Subunit, Chain A, domain 1"/>
    <property type="match status" value="1"/>
</dbReference>
<dbReference type="Proteomes" id="UP001201812">
    <property type="component" value="Unassembled WGS sequence"/>
</dbReference>
<dbReference type="InterPro" id="IPR029071">
    <property type="entry name" value="Ubiquitin-like_domsf"/>
</dbReference>
<dbReference type="SMART" id="SM00213">
    <property type="entry name" value="UBQ"/>
    <property type="match status" value="1"/>
</dbReference>
<dbReference type="FunFam" id="1.10.8.10:FF:000079">
    <property type="entry name" value="Ubiquitin family protein"/>
    <property type="match status" value="1"/>
</dbReference>